<dbReference type="InterPro" id="IPR001965">
    <property type="entry name" value="Znf_PHD"/>
</dbReference>
<dbReference type="PANTHER" id="PTHR32410:SF161">
    <property type="entry name" value="DC1, ZINC FINGER, RING_FYVE_PHD-TYPE-RELATED"/>
    <property type="match status" value="1"/>
</dbReference>
<keyword evidence="4" id="KW-0862">Zinc</keyword>
<keyword evidence="8" id="KW-1185">Reference proteome</keyword>
<evidence type="ECO:0000256" key="1">
    <source>
        <dbReference type="ARBA" id="ARBA00022723"/>
    </source>
</evidence>
<evidence type="ECO:0000313" key="6">
    <source>
        <dbReference type="EMBL" id="KAF5776676.1"/>
    </source>
</evidence>
<dbReference type="EMBL" id="CM007901">
    <property type="protein sequence ID" value="OTG04135.1"/>
    <property type="molecule type" value="Genomic_DNA"/>
</dbReference>
<dbReference type="FunCoup" id="A0A251SZ48">
    <property type="interactions" value="14"/>
</dbReference>
<dbReference type="GO" id="GO:0008270">
    <property type="term" value="F:zinc ion binding"/>
    <property type="evidence" value="ECO:0007669"/>
    <property type="project" value="UniProtKB-KW"/>
</dbReference>
<protein>
    <submittedName>
        <fullName evidence="6">Chromatin regulator PHD family</fullName>
    </submittedName>
    <submittedName>
        <fullName evidence="7">Putative zinc finger, PHD-type, DC1, C1-like, Zinc finger, RING/FYVE/PHD-type</fullName>
    </submittedName>
</protein>
<name>A0A251SZ48_HELAN</name>
<evidence type="ECO:0000256" key="4">
    <source>
        <dbReference type="ARBA" id="ARBA00022833"/>
    </source>
</evidence>
<evidence type="ECO:0000259" key="5">
    <source>
        <dbReference type="SMART" id="SM00249"/>
    </source>
</evidence>
<keyword evidence="2" id="KW-0677">Repeat</keyword>
<dbReference type="Proteomes" id="UP000215914">
    <property type="component" value="Chromosome 12"/>
</dbReference>
<keyword evidence="3" id="KW-0863">Zinc-finger</keyword>
<feature type="domain" description="Zinc finger PHD-type" evidence="5">
    <location>
        <begin position="457"/>
        <end position="523"/>
    </location>
</feature>
<accession>A0A251SZ48</accession>
<dbReference type="Gene3D" id="3.30.60.20">
    <property type="match status" value="1"/>
</dbReference>
<feature type="domain" description="Zinc finger PHD-type" evidence="5">
    <location>
        <begin position="223"/>
        <end position="274"/>
    </location>
</feature>
<proteinExistence type="predicted"/>
<gene>
    <name evidence="7" type="ORF">HannXRQ_Chr12g0359001</name>
    <name evidence="6" type="ORF">HanXRQr2_Chr12g0526911</name>
</gene>
<evidence type="ECO:0000256" key="3">
    <source>
        <dbReference type="ARBA" id="ARBA00022771"/>
    </source>
</evidence>
<evidence type="ECO:0000313" key="7">
    <source>
        <dbReference type="EMBL" id="OTG04135.1"/>
    </source>
</evidence>
<organism evidence="7 8">
    <name type="scientific">Helianthus annuus</name>
    <name type="common">Common sunflower</name>
    <dbReference type="NCBI Taxonomy" id="4232"/>
    <lineage>
        <taxon>Eukaryota</taxon>
        <taxon>Viridiplantae</taxon>
        <taxon>Streptophyta</taxon>
        <taxon>Embryophyta</taxon>
        <taxon>Tracheophyta</taxon>
        <taxon>Spermatophyta</taxon>
        <taxon>Magnoliopsida</taxon>
        <taxon>eudicotyledons</taxon>
        <taxon>Gunneridae</taxon>
        <taxon>Pentapetalae</taxon>
        <taxon>asterids</taxon>
        <taxon>campanulids</taxon>
        <taxon>Asterales</taxon>
        <taxon>Asteraceae</taxon>
        <taxon>Asteroideae</taxon>
        <taxon>Heliantheae alliance</taxon>
        <taxon>Heliantheae</taxon>
        <taxon>Helianthus</taxon>
    </lineage>
</organism>
<sequence>MVVIQQHEHSLTLIDLNPKYPHDEHVYDDEKDLISHQAFQRSCDRCDQKITFFHRYHYKCNQCDYLLHKSCSELPITLEHASHPTHTLSLFRNESPQNCHVCKCNILKKQLCYNCSPCMLSICLNCGKNEAHHNTIYHPSHRHPLVPTNREILAMCDACGNEHKGVYYHCIICFLPFIHRDCVFSSKRLLIQDGTCDKFFHTHPLVLTFGFSKIDQQAKFYPRCRVCNKSFSDKENLWVYKCEKCRYYAHLGCAYLRSETSKSAAERITPERYKDDHGVLHLPLSDQNLEKVIDFFFKESNHERSITHHSHHHPLILVDAQCNDITTMTQNDARCNACLIPIQMKMTFYKCKFNGQGCNFLLHEWCTRLPPELKGYKYHPEHTLLLSTNESNEFAYKGFRCDVCIYPYNGFYYSCVQCNYKIDVWCAFIPDKIKHKSHPNHLLSSNDGHNRSGEDGYCRMCLSGFIDNNEISFSCRQCGFHLHLGCALLLPETIRHRYDKHPLSLAYSPIENHEGDYFCEVCEEELNPNAWFYHCHECVQSIHTTCAPLVPQSKAYLYGGLKVLRRQIKKRRIYKPECHPHPLSFLLGSRSDGECTKCGKDIYYDYILKCSGCKFVIHAERCLT</sequence>
<dbReference type="InterPro" id="IPR046349">
    <property type="entry name" value="C1-like_sf"/>
</dbReference>
<dbReference type="PANTHER" id="PTHR32410">
    <property type="entry name" value="CYSTEINE/HISTIDINE-RICH C1 DOMAIN FAMILY PROTEIN"/>
    <property type="match status" value="1"/>
</dbReference>
<evidence type="ECO:0000313" key="8">
    <source>
        <dbReference type="Proteomes" id="UP000215914"/>
    </source>
</evidence>
<dbReference type="Gramene" id="mRNA:HanXRQr2_Chr12g0526911">
    <property type="protein sequence ID" value="mRNA:HanXRQr2_Chr12g0526911"/>
    <property type="gene ID" value="HanXRQr2_Chr12g0526911"/>
</dbReference>
<dbReference type="InterPro" id="IPR004146">
    <property type="entry name" value="DC1"/>
</dbReference>
<feature type="domain" description="Zinc finger PHD-type" evidence="5">
    <location>
        <begin position="42"/>
        <end position="103"/>
    </location>
</feature>
<reference evidence="6 8" key="1">
    <citation type="journal article" date="2017" name="Nature">
        <title>The sunflower genome provides insights into oil metabolism, flowering and Asterid evolution.</title>
        <authorList>
            <person name="Badouin H."/>
            <person name="Gouzy J."/>
            <person name="Grassa C.J."/>
            <person name="Murat F."/>
            <person name="Staton S.E."/>
            <person name="Cottret L."/>
            <person name="Lelandais-Briere C."/>
            <person name="Owens G.L."/>
            <person name="Carrere S."/>
            <person name="Mayjonade B."/>
            <person name="Legrand L."/>
            <person name="Gill N."/>
            <person name="Kane N.C."/>
            <person name="Bowers J.E."/>
            <person name="Hubner S."/>
            <person name="Bellec A."/>
            <person name="Berard A."/>
            <person name="Berges H."/>
            <person name="Blanchet N."/>
            <person name="Boniface M.C."/>
            <person name="Brunel D."/>
            <person name="Catrice O."/>
            <person name="Chaidir N."/>
            <person name="Claudel C."/>
            <person name="Donnadieu C."/>
            <person name="Faraut T."/>
            <person name="Fievet G."/>
            <person name="Helmstetter N."/>
            <person name="King M."/>
            <person name="Knapp S.J."/>
            <person name="Lai Z."/>
            <person name="Le Paslier M.C."/>
            <person name="Lippi Y."/>
            <person name="Lorenzon L."/>
            <person name="Mandel J.R."/>
            <person name="Marage G."/>
            <person name="Marchand G."/>
            <person name="Marquand E."/>
            <person name="Bret-Mestries E."/>
            <person name="Morien E."/>
            <person name="Nambeesan S."/>
            <person name="Nguyen T."/>
            <person name="Pegot-Espagnet P."/>
            <person name="Pouilly N."/>
            <person name="Raftis F."/>
            <person name="Sallet E."/>
            <person name="Schiex T."/>
            <person name="Thomas J."/>
            <person name="Vandecasteele C."/>
            <person name="Vares D."/>
            <person name="Vear F."/>
            <person name="Vautrin S."/>
            <person name="Crespi M."/>
            <person name="Mangin B."/>
            <person name="Burke J.M."/>
            <person name="Salse J."/>
            <person name="Munos S."/>
            <person name="Vincourt P."/>
            <person name="Rieseberg L.H."/>
            <person name="Langlade N.B."/>
        </authorList>
    </citation>
    <scope>NUCLEOTIDE SEQUENCE [LARGE SCALE GENOMIC DNA]</scope>
    <source>
        <strain evidence="8">cv. SF193</strain>
        <tissue evidence="6">Leaves</tissue>
    </source>
</reference>
<reference evidence="6" key="3">
    <citation type="submission" date="2020-06" db="EMBL/GenBank/DDBJ databases">
        <title>Helianthus annuus Genome sequencing and assembly Release 2.</title>
        <authorList>
            <person name="Gouzy J."/>
            <person name="Langlade N."/>
            <person name="Munos S."/>
        </authorList>
    </citation>
    <scope>NUCLEOTIDE SEQUENCE</scope>
    <source>
        <tissue evidence="6">Leaves</tissue>
    </source>
</reference>
<reference evidence="7" key="2">
    <citation type="submission" date="2017-02" db="EMBL/GenBank/DDBJ databases">
        <title>Sunflower complete genome.</title>
        <authorList>
            <person name="Langlade N."/>
            <person name="Munos S."/>
        </authorList>
    </citation>
    <scope>NUCLEOTIDE SEQUENCE [LARGE SCALE GENOMIC DNA]</scope>
    <source>
        <tissue evidence="7">Leaves</tissue>
    </source>
</reference>
<dbReference type="InterPro" id="IPR053192">
    <property type="entry name" value="Vacuole_Formation_Reg"/>
</dbReference>
<dbReference type="OMA" id="QYSCDHE"/>
<dbReference type="InParanoid" id="A0A251SZ48"/>
<dbReference type="OrthoDB" id="1596030at2759"/>
<dbReference type="Pfam" id="PF03107">
    <property type="entry name" value="C1_2"/>
    <property type="match status" value="4"/>
</dbReference>
<dbReference type="AlphaFoldDB" id="A0A251SZ48"/>
<dbReference type="SMART" id="SM00249">
    <property type="entry name" value="PHD"/>
    <property type="match status" value="3"/>
</dbReference>
<keyword evidence="1" id="KW-0479">Metal-binding</keyword>
<dbReference type="SUPFAM" id="SSF57889">
    <property type="entry name" value="Cysteine-rich domain"/>
    <property type="match status" value="7"/>
</dbReference>
<dbReference type="EMBL" id="MNCJ02000327">
    <property type="protein sequence ID" value="KAF5776676.1"/>
    <property type="molecule type" value="Genomic_DNA"/>
</dbReference>
<evidence type="ECO:0000256" key="2">
    <source>
        <dbReference type="ARBA" id="ARBA00022737"/>
    </source>
</evidence>